<organism evidence="4 5">
    <name type="scientific">Candidatus Zambryskibacteria bacterium CG10_big_fil_rev_8_21_14_0_10_42_12</name>
    <dbReference type="NCBI Taxonomy" id="1975115"/>
    <lineage>
        <taxon>Bacteria</taxon>
        <taxon>Candidatus Zambryskiibacteriota</taxon>
    </lineage>
</organism>
<dbReference type="Gene3D" id="3.20.10.10">
    <property type="entry name" value="D-amino Acid Aminotransferase, subunit A, domain 2"/>
    <property type="match status" value="1"/>
</dbReference>
<accession>A0A2H0QXA6</accession>
<dbReference type="FunFam" id="3.20.10.10:FF:000002">
    <property type="entry name" value="D-alanine aminotransferase"/>
    <property type="match status" value="1"/>
</dbReference>
<dbReference type="InterPro" id="IPR036038">
    <property type="entry name" value="Aminotransferase-like"/>
</dbReference>
<reference evidence="4 5" key="1">
    <citation type="submission" date="2017-09" db="EMBL/GenBank/DDBJ databases">
        <title>Depth-based differentiation of microbial function through sediment-hosted aquifers and enrichment of novel symbionts in the deep terrestrial subsurface.</title>
        <authorList>
            <person name="Probst A.J."/>
            <person name="Ladd B."/>
            <person name="Jarett J.K."/>
            <person name="Geller-Mcgrath D.E."/>
            <person name="Sieber C.M."/>
            <person name="Emerson J.B."/>
            <person name="Anantharaman K."/>
            <person name="Thomas B.C."/>
            <person name="Malmstrom R."/>
            <person name="Stieglmeier M."/>
            <person name="Klingl A."/>
            <person name="Woyke T."/>
            <person name="Ryan C.M."/>
            <person name="Banfield J.F."/>
        </authorList>
    </citation>
    <scope>NUCLEOTIDE SEQUENCE [LARGE SCALE GENOMIC DNA]</scope>
    <source>
        <strain evidence="4">CG10_big_fil_rev_8_21_14_0_10_42_12</strain>
    </source>
</reference>
<dbReference type="GO" id="GO:0003824">
    <property type="term" value="F:catalytic activity"/>
    <property type="evidence" value="ECO:0007669"/>
    <property type="project" value="InterPro"/>
</dbReference>
<dbReference type="PANTHER" id="PTHR42743:SF11">
    <property type="entry name" value="AMINODEOXYCHORISMATE LYASE"/>
    <property type="match status" value="1"/>
</dbReference>
<dbReference type="Pfam" id="PF01063">
    <property type="entry name" value="Aminotran_4"/>
    <property type="match status" value="1"/>
</dbReference>
<dbReference type="InterPro" id="IPR001544">
    <property type="entry name" value="Aminotrans_IV"/>
</dbReference>
<evidence type="ECO:0008006" key="6">
    <source>
        <dbReference type="Google" id="ProtNLM"/>
    </source>
</evidence>
<dbReference type="InterPro" id="IPR043132">
    <property type="entry name" value="BCAT-like_C"/>
</dbReference>
<protein>
    <recommendedName>
        <fullName evidence="6">Amino acid aminotransferase</fullName>
    </recommendedName>
</protein>
<gene>
    <name evidence="4" type="ORF">COV34_01435</name>
</gene>
<comment type="cofactor">
    <cofactor evidence="1">
        <name>pyridoxal 5'-phosphate</name>
        <dbReference type="ChEBI" id="CHEBI:597326"/>
    </cofactor>
</comment>
<name>A0A2H0QXA6_9BACT</name>
<comment type="similarity">
    <text evidence="2">Belongs to the class-IV pyridoxal-phosphate-dependent aminotransferase family.</text>
</comment>
<dbReference type="Gene3D" id="3.30.470.10">
    <property type="match status" value="1"/>
</dbReference>
<dbReference type="GO" id="GO:0008652">
    <property type="term" value="P:amino acid biosynthetic process"/>
    <property type="evidence" value="ECO:0007669"/>
    <property type="project" value="UniProtKB-ARBA"/>
</dbReference>
<evidence type="ECO:0000256" key="3">
    <source>
        <dbReference type="ARBA" id="ARBA00022898"/>
    </source>
</evidence>
<dbReference type="Proteomes" id="UP000231333">
    <property type="component" value="Unassembled WGS sequence"/>
</dbReference>
<comment type="caution">
    <text evidence="4">The sequence shown here is derived from an EMBL/GenBank/DDBJ whole genome shotgun (WGS) entry which is preliminary data.</text>
</comment>
<evidence type="ECO:0000256" key="1">
    <source>
        <dbReference type="ARBA" id="ARBA00001933"/>
    </source>
</evidence>
<evidence type="ECO:0000313" key="4">
    <source>
        <dbReference type="EMBL" id="PIR38255.1"/>
    </source>
</evidence>
<evidence type="ECO:0000256" key="2">
    <source>
        <dbReference type="ARBA" id="ARBA00009320"/>
    </source>
</evidence>
<dbReference type="EMBL" id="PCXL01000011">
    <property type="protein sequence ID" value="PIR38255.1"/>
    <property type="molecule type" value="Genomic_DNA"/>
</dbReference>
<dbReference type="InterPro" id="IPR043131">
    <property type="entry name" value="BCAT-like_N"/>
</dbReference>
<dbReference type="InterPro" id="IPR050571">
    <property type="entry name" value="Class-IV_PLP-Dep_Aminotrnsfr"/>
</dbReference>
<dbReference type="SUPFAM" id="SSF56752">
    <property type="entry name" value="D-aminoacid aminotransferase-like PLP-dependent enzymes"/>
    <property type="match status" value="1"/>
</dbReference>
<evidence type="ECO:0000313" key="5">
    <source>
        <dbReference type="Proteomes" id="UP000231333"/>
    </source>
</evidence>
<dbReference type="PANTHER" id="PTHR42743">
    <property type="entry name" value="AMINO-ACID AMINOTRANSFERASE"/>
    <property type="match status" value="1"/>
</dbReference>
<sequence>MSESYCFLNGKIIPEKDASLPLSDIGILRAFSVYDGIASFEGKPFLFQNHYERFVRSATALGIAIPYSNEELYEALCEMLQKSHLTERANIRAVATGGTTIAGIEFKPENSTIFFTAVNFVPLPKEFYETGAKLITHEYKREFPEYKTVNYITGVLLQKRRKEAGAVEILYVKDGHVYECATSNIFIVKNGELVTPHKDVLPGITKKLVCVLAMKEGIVCREGDVSVDDLFAAEEVFITSSFKDIVPIVEIDGKMIKDGKKGLKTRQIMSLVQNYLDSRQGLDLQTRV</sequence>
<proteinExistence type="inferred from homology"/>
<dbReference type="GO" id="GO:0046394">
    <property type="term" value="P:carboxylic acid biosynthetic process"/>
    <property type="evidence" value="ECO:0007669"/>
    <property type="project" value="UniProtKB-ARBA"/>
</dbReference>
<keyword evidence="3" id="KW-0663">Pyridoxal phosphate</keyword>
<dbReference type="AlphaFoldDB" id="A0A2H0QXA6"/>